<evidence type="ECO:0000313" key="2">
    <source>
        <dbReference type="Proteomes" id="UP000192610"/>
    </source>
</evidence>
<gene>
    <name evidence="1" type="ORF">A4H97_13280</name>
</gene>
<protein>
    <submittedName>
        <fullName evidence="1">Uncharacterized protein</fullName>
    </submittedName>
</protein>
<dbReference type="EMBL" id="LVXG01000056">
    <property type="protein sequence ID" value="OQP43109.1"/>
    <property type="molecule type" value="Genomic_DNA"/>
</dbReference>
<keyword evidence="2" id="KW-1185">Reference proteome</keyword>
<dbReference type="Proteomes" id="UP000192610">
    <property type="component" value="Unassembled WGS sequence"/>
</dbReference>
<evidence type="ECO:0000313" key="1">
    <source>
        <dbReference type="EMBL" id="OQP43109.1"/>
    </source>
</evidence>
<proteinExistence type="predicted"/>
<organism evidence="1 2">
    <name type="scientific">Niastella yeongjuensis</name>
    <dbReference type="NCBI Taxonomy" id="354355"/>
    <lineage>
        <taxon>Bacteria</taxon>
        <taxon>Pseudomonadati</taxon>
        <taxon>Bacteroidota</taxon>
        <taxon>Chitinophagia</taxon>
        <taxon>Chitinophagales</taxon>
        <taxon>Chitinophagaceae</taxon>
        <taxon>Niastella</taxon>
    </lineage>
</organism>
<comment type="caution">
    <text evidence="1">The sequence shown here is derived from an EMBL/GenBank/DDBJ whole genome shotgun (WGS) entry which is preliminary data.</text>
</comment>
<dbReference type="AlphaFoldDB" id="A0A1V9EAJ2"/>
<name>A0A1V9EAJ2_9BACT</name>
<reference evidence="2" key="1">
    <citation type="submission" date="2016-04" db="EMBL/GenBank/DDBJ databases">
        <authorList>
            <person name="Chen L."/>
            <person name="Zhuang W."/>
            <person name="Wang G."/>
        </authorList>
    </citation>
    <scope>NUCLEOTIDE SEQUENCE [LARGE SCALE GENOMIC DNA]</scope>
    <source>
        <strain evidence="2">17621</strain>
    </source>
</reference>
<accession>A0A1V9EAJ2</accession>
<sequence length="59" mass="6981">MLRRSGAKLNKIFFNKTDLHPPYQKHVLSRNCLTIHRVRLIFFNGKGGPLNYLYRLINP</sequence>